<evidence type="ECO:0000259" key="5">
    <source>
        <dbReference type="Pfam" id="PF22671"/>
    </source>
</evidence>
<dbReference type="Gene3D" id="3.30.1370.220">
    <property type="match status" value="1"/>
</dbReference>
<dbReference type="Pfam" id="PF22671">
    <property type="entry name" value="Gp18_domIII_N"/>
    <property type="match status" value="1"/>
</dbReference>
<dbReference type="Pfam" id="PF04984">
    <property type="entry name" value="Phage_sheath_1"/>
    <property type="match status" value="1"/>
</dbReference>
<dbReference type="STRING" id="1120976.SAMN03080606_03117"/>
<dbReference type="InterPro" id="IPR035089">
    <property type="entry name" value="Phage_sheath_subtilisin"/>
</dbReference>
<feature type="domain" description="Tail sheath protein C-terminal" evidence="4">
    <location>
        <begin position="338"/>
        <end position="438"/>
    </location>
</feature>
<dbReference type="Gene3D" id="3.30.1490.360">
    <property type="match status" value="1"/>
</dbReference>
<evidence type="ECO:0000313" key="6">
    <source>
        <dbReference type="EMBL" id="SCY93270.1"/>
    </source>
</evidence>
<organism evidence="6 7">
    <name type="scientific">Alkaliphilus peptidifermentans DSM 18978</name>
    <dbReference type="NCBI Taxonomy" id="1120976"/>
    <lineage>
        <taxon>Bacteria</taxon>
        <taxon>Bacillati</taxon>
        <taxon>Bacillota</taxon>
        <taxon>Clostridia</taxon>
        <taxon>Peptostreptococcales</taxon>
        <taxon>Natronincolaceae</taxon>
        <taxon>Alkaliphilus</taxon>
    </lineage>
</organism>
<feature type="domain" description="Tail sheath protein Gp18-like" evidence="5">
    <location>
        <begin position="33"/>
        <end position="90"/>
    </location>
</feature>
<feature type="domain" description="Tail sheath protein subtilisin-like" evidence="2">
    <location>
        <begin position="182"/>
        <end position="329"/>
    </location>
</feature>
<sequence>MTGGTWTTQNKVRPGVYVNFESEGRAMGTIGDRGIVTIPMALSWGPANEVITIEAGENTSIKLGYPMTSPKLILIREALKRAKTLLLYRLNAGTAASATVGDLSITAKYSGLRGNDITITVSQDIDDNSKYNVTTFLSGEAVDSQTVTDINNIASNDWVIFSGNGELVETAGTPLTGGSDGVTTNENYLDYLTAIESYSFNTMAVATTDSSLKGVFASFCKRLREDEGRRIQVVLENYPIADYEGIISVKNGVVLADGSILTPVECTAWVAAATAGANVNQSLTYTAYDDAVDASPRYSNGQIIAALQAGEFVFVSSNGRAVVEQDINTLTSFTTKKGREFKKNRVIRVLDSINNDFERIFSDFYIGKISNNEDGRNLLKGECINYLELLENIEAIQNFNSQTDISVEEGNEAEAVYIETHIQPVDSIEKLYFKIRVR</sequence>
<dbReference type="AlphaFoldDB" id="A0A1G5JZI0"/>
<reference evidence="6 7" key="1">
    <citation type="submission" date="2016-10" db="EMBL/GenBank/DDBJ databases">
        <authorList>
            <person name="de Groot N.N."/>
        </authorList>
    </citation>
    <scope>NUCLEOTIDE SEQUENCE [LARGE SCALE GENOMIC DNA]</scope>
    <source>
        <strain evidence="6 7">DSM 18978</strain>
    </source>
</reference>
<evidence type="ECO:0000259" key="3">
    <source>
        <dbReference type="Pfam" id="PF17481"/>
    </source>
</evidence>
<dbReference type="InterPro" id="IPR054564">
    <property type="entry name" value="Gp18_domIII_N"/>
</dbReference>
<dbReference type="OrthoDB" id="89060at2"/>
<protein>
    <submittedName>
        <fullName evidence="6">Phage tail sheath protein</fullName>
    </submittedName>
</protein>
<evidence type="ECO:0000313" key="7">
    <source>
        <dbReference type="Proteomes" id="UP000198636"/>
    </source>
</evidence>
<feature type="domain" description="Phage tail sheath protein-like beta-sandwich" evidence="3">
    <location>
        <begin position="91"/>
        <end position="180"/>
    </location>
</feature>
<evidence type="ECO:0000259" key="4">
    <source>
        <dbReference type="Pfam" id="PF17482"/>
    </source>
</evidence>
<dbReference type="Gene3D" id="3.40.50.11790">
    <property type="match status" value="1"/>
</dbReference>
<dbReference type="EMBL" id="FMUS01000022">
    <property type="protein sequence ID" value="SCY93270.1"/>
    <property type="molecule type" value="Genomic_DNA"/>
</dbReference>
<dbReference type="Gene3D" id="3.30.360.90">
    <property type="match status" value="1"/>
</dbReference>
<dbReference type="Gene3D" id="2.60.40.4290">
    <property type="match status" value="1"/>
</dbReference>
<proteinExistence type="inferred from homology"/>
<comment type="similarity">
    <text evidence="1">Belongs to the myoviridae tail sheath protein family.</text>
</comment>
<accession>A0A1G5JZI0</accession>
<dbReference type="Pfam" id="PF17481">
    <property type="entry name" value="Phage_sheath_domII"/>
    <property type="match status" value="1"/>
</dbReference>
<dbReference type="InterPro" id="IPR020287">
    <property type="entry name" value="Tail_sheath_C"/>
</dbReference>
<dbReference type="RefSeq" id="WP_091545418.1">
    <property type="nucleotide sequence ID" value="NZ_FMUS01000022.1"/>
</dbReference>
<name>A0A1G5JZI0_9FIRM</name>
<dbReference type="Pfam" id="PF17482">
    <property type="entry name" value="Phage_sheath_1C"/>
    <property type="match status" value="1"/>
</dbReference>
<dbReference type="InterPro" id="IPR035326">
    <property type="entry name" value="Beta_sandwich_Seath"/>
</dbReference>
<evidence type="ECO:0000256" key="1">
    <source>
        <dbReference type="ARBA" id="ARBA00008005"/>
    </source>
</evidence>
<dbReference type="Proteomes" id="UP000198636">
    <property type="component" value="Unassembled WGS sequence"/>
</dbReference>
<keyword evidence="7" id="KW-1185">Reference proteome</keyword>
<gene>
    <name evidence="6" type="ORF">SAMN03080606_03117</name>
</gene>
<evidence type="ECO:0000259" key="2">
    <source>
        <dbReference type="Pfam" id="PF04984"/>
    </source>
</evidence>